<keyword evidence="1 5" id="KW-0808">Transferase</keyword>
<feature type="binding site" evidence="5">
    <location>
        <position position="135"/>
    </location>
    <ligand>
        <name>AMP</name>
        <dbReference type="ChEBI" id="CHEBI:456215"/>
    </ligand>
</feature>
<comment type="catalytic activity">
    <reaction evidence="5 7">
        <text>AMP + ATP = 2 ADP</text>
        <dbReference type="Rhea" id="RHEA:12973"/>
        <dbReference type="ChEBI" id="CHEBI:30616"/>
        <dbReference type="ChEBI" id="CHEBI:456215"/>
        <dbReference type="ChEBI" id="CHEBI:456216"/>
        <dbReference type="EC" id="2.7.4.3"/>
    </reaction>
</comment>
<dbReference type="Proteomes" id="UP000177141">
    <property type="component" value="Unassembled WGS sequence"/>
</dbReference>
<dbReference type="STRING" id="1802061.A3A93_02145"/>
<dbReference type="GO" id="GO:0005524">
    <property type="term" value="F:ATP binding"/>
    <property type="evidence" value="ECO:0007669"/>
    <property type="project" value="UniProtKB-UniRule"/>
</dbReference>
<dbReference type="Pfam" id="PF13238">
    <property type="entry name" value="AAA_18"/>
    <property type="match status" value="1"/>
</dbReference>
<comment type="subcellular location">
    <subcellularLocation>
        <location evidence="5 7">Cytoplasm</location>
    </subcellularLocation>
</comment>
<comment type="subunit">
    <text evidence="5 7">Monomer.</text>
</comment>
<protein>
    <recommendedName>
        <fullName evidence="5 7">Adenylate kinase</fullName>
        <shortName evidence="5">AK</shortName>
        <ecNumber evidence="5 7">2.7.4.3</ecNumber>
    </recommendedName>
    <alternativeName>
        <fullName evidence="5">ATP-AMP transphosphorylase</fullName>
    </alternativeName>
    <alternativeName>
        <fullName evidence="5">ATP:AMP phosphotransferase</fullName>
    </alternativeName>
    <alternativeName>
        <fullName evidence="5">Adenylate monophosphate kinase</fullName>
    </alternativeName>
</protein>
<comment type="caution">
    <text evidence="8">The sequence shown here is derived from an EMBL/GenBank/DDBJ whole genome shotgun (WGS) entry which is preliminary data.</text>
</comment>
<evidence type="ECO:0000256" key="4">
    <source>
        <dbReference type="ARBA" id="ARBA00022777"/>
    </source>
</evidence>
<dbReference type="GO" id="GO:0005737">
    <property type="term" value="C:cytoplasm"/>
    <property type="evidence" value="ECO:0007669"/>
    <property type="project" value="UniProtKB-SubCell"/>
</dbReference>
<dbReference type="PANTHER" id="PTHR23359">
    <property type="entry name" value="NUCLEOTIDE KINASE"/>
    <property type="match status" value="1"/>
</dbReference>
<dbReference type="InterPro" id="IPR027417">
    <property type="entry name" value="P-loop_NTPase"/>
</dbReference>
<dbReference type="PRINTS" id="PR00094">
    <property type="entry name" value="ADENYLTKNASE"/>
</dbReference>
<sequence>MKLVLIGIQGAGKSTQGNLLSKQLKIPYLSTGHIFREIAKETTPLGKNVKLLMTSGKLVPDDRVIEIVNAYLSKSTYKNGYILDGFPRTVEQAKKFKNNVDRVVLIKIPDKEALWRLAYRNEKRDDDTIEAIKKRIELFKKFTNPVLAYYKKEGKLVTIDGTQSIKEVNDEILKSLGKQVIENQIKAWEHKEKAIIALVGMPGSGKTEAANYLKRLKLPVISVNEIINNHIDSHKLPHSLEVHHRVRQEFRDKYGYEAMALLNHKKIVETFKQHKIIVLEGIRSWEEYLYLKKNFPDVKIYILALYADKDRRYQRIKKRKQRSNLGGEKRDVDELIQTNMGPTIAFADYLIKNNFSREDLYHKLDEVYGEIYFS</sequence>
<dbReference type="GO" id="GO:0044209">
    <property type="term" value="P:AMP salvage"/>
    <property type="evidence" value="ECO:0007669"/>
    <property type="project" value="UniProtKB-UniRule"/>
</dbReference>
<accession>A0A1F7IXZ6</accession>
<evidence type="ECO:0000313" key="9">
    <source>
        <dbReference type="Proteomes" id="UP000177141"/>
    </source>
</evidence>
<feature type="binding site" evidence="5">
    <location>
        <begin position="85"/>
        <end position="88"/>
    </location>
    <ligand>
        <name>AMP</name>
        <dbReference type="ChEBI" id="CHEBI:456215"/>
    </ligand>
</feature>
<feature type="binding site" evidence="5">
    <location>
        <position position="36"/>
    </location>
    <ligand>
        <name>AMP</name>
        <dbReference type="ChEBI" id="CHEBI:456215"/>
    </ligand>
</feature>
<keyword evidence="5 7" id="KW-0067">ATP-binding</keyword>
<evidence type="ECO:0000256" key="6">
    <source>
        <dbReference type="RuleBase" id="RU003330"/>
    </source>
</evidence>
<reference evidence="8 9" key="1">
    <citation type="journal article" date="2016" name="Nat. Commun.">
        <title>Thousands of microbial genomes shed light on interconnected biogeochemical processes in an aquifer system.</title>
        <authorList>
            <person name="Anantharaman K."/>
            <person name="Brown C.T."/>
            <person name="Hug L.A."/>
            <person name="Sharon I."/>
            <person name="Castelle C.J."/>
            <person name="Probst A.J."/>
            <person name="Thomas B.C."/>
            <person name="Singh A."/>
            <person name="Wilkins M.J."/>
            <person name="Karaoz U."/>
            <person name="Brodie E.L."/>
            <person name="Williams K.H."/>
            <person name="Hubbard S.S."/>
            <person name="Banfield J.F."/>
        </authorList>
    </citation>
    <scope>NUCLEOTIDE SEQUENCE [LARGE SCALE GENOMIC DNA]</scope>
</reference>
<keyword evidence="2 5" id="KW-0545">Nucleotide biosynthesis</keyword>
<keyword evidence="5" id="KW-0963">Cytoplasm</keyword>
<evidence type="ECO:0000256" key="5">
    <source>
        <dbReference type="HAMAP-Rule" id="MF_00235"/>
    </source>
</evidence>
<evidence type="ECO:0000256" key="7">
    <source>
        <dbReference type="RuleBase" id="RU003331"/>
    </source>
</evidence>
<feature type="binding site" evidence="5">
    <location>
        <begin position="10"/>
        <end position="15"/>
    </location>
    <ligand>
        <name>ATP</name>
        <dbReference type="ChEBI" id="CHEBI:30616"/>
    </ligand>
</feature>
<organism evidence="8 9">
    <name type="scientific">Candidatus Roizmanbacteria bacterium RIFCSPLOWO2_01_FULL_38_12</name>
    <dbReference type="NCBI Taxonomy" id="1802061"/>
    <lineage>
        <taxon>Bacteria</taxon>
        <taxon>Candidatus Roizmaniibacteriota</taxon>
    </lineage>
</organism>
<feature type="binding site" evidence="5">
    <location>
        <position position="92"/>
    </location>
    <ligand>
        <name>AMP</name>
        <dbReference type="ChEBI" id="CHEBI:456215"/>
    </ligand>
</feature>
<dbReference type="InterPro" id="IPR033690">
    <property type="entry name" value="Adenylat_kinase_CS"/>
</dbReference>
<feature type="binding site" evidence="5">
    <location>
        <position position="124"/>
    </location>
    <ligand>
        <name>AMP</name>
        <dbReference type="ChEBI" id="CHEBI:456215"/>
    </ligand>
</feature>
<dbReference type="EC" id="2.7.4.3" evidence="5 7"/>
<feature type="region of interest" description="NMP" evidence="5">
    <location>
        <begin position="30"/>
        <end position="59"/>
    </location>
</feature>
<evidence type="ECO:0000256" key="2">
    <source>
        <dbReference type="ARBA" id="ARBA00022727"/>
    </source>
</evidence>
<dbReference type="UniPathway" id="UPA00588">
    <property type="reaction ID" value="UER00649"/>
</dbReference>
<dbReference type="PROSITE" id="PS00113">
    <property type="entry name" value="ADENYLATE_KINASE"/>
    <property type="match status" value="1"/>
</dbReference>
<dbReference type="HAMAP" id="MF_00235">
    <property type="entry name" value="Adenylate_kinase_Adk"/>
    <property type="match status" value="1"/>
</dbReference>
<comment type="function">
    <text evidence="5">Catalyzes the reversible transfer of the terminal phosphate group between ATP and AMP. Plays an important role in cellular energy homeostasis and in adenine nucleotide metabolism.</text>
</comment>
<proteinExistence type="inferred from homology"/>
<feature type="binding site" evidence="5">
    <location>
        <begin position="57"/>
        <end position="59"/>
    </location>
    <ligand>
        <name>AMP</name>
        <dbReference type="ChEBI" id="CHEBI:456215"/>
    </ligand>
</feature>
<dbReference type="GO" id="GO:0004017">
    <property type="term" value="F:AMP kinase activity"/>
    <property type="evidence" value="ECO:0007669"/>
    <property type="project" value="UniProtKB-UniRule"/>
</dbReference>
<name>A0A1F7IXZ6_9BACT</name>
<keyword evidence="3 5" id="KW-0547">Nucleotide-binding</keyword>
<dbReference type="Pfam" id="PF00406">
    <property type="entry name" value="ADK"/>
    <property type="match status" value="1"/>
</dbReference>
<dbReference type="AlphaFoldDB" id="A0A1F7IXZ6"/>
<dbReference type="SUPFAM" id="SSF52540">
    <property type="entry name" value="P-loop containing nucleoside triphosphate hydrolases"/>
    <property type="match status" value="2"/>
</dbReference>
<evidence type="ECO:0000256" key="3">
    <source>
        <dbReference type="ARBA" id="ARBA00022741"/>
    </source>
</evidence>
<comment type="caution">
    <text evidence="5">Lacks conserved residue(s) required for the propagation of feature annotation.</text>
</comment>
<feature type="binding site" evidence="5">
    <location>
        <position position="31"/>
    </location>
    <ligand>
        <name>AMP</name>
        <dbReference type="ChEBI" id="CHEBI:456215"/>
    </ligand>
</feature>
<comment type="similarity">
    <text evidence="5 6">Belongs to the adenylate kinase family.</text>
</comment>
<gene>
    <name evidence="5" type="primary">adk</name>
    <name evidence="8" type="ORF">A3A93_02145</name>
</gene>
<feature type="binding site" evidence="5">
    <location>
        <position position="120"/>
    </location>
    <ligand>
        <name>ATP</name>
        <dbReference type="ChEBI" id="CHEBI:30616"/>
    </ligand>
</feature>
<feature type="binding site" evidence="5">
    <location>
        <position position="163"/>
    </location>
    <ligand>
        <name>ATP</name>
        <dbReference type="ChEBI" id="CHEBI:30616"/>
    </ligand>
</feature>
<comment type="pathway">
    <text evidence="5">Purine metabolism; AMP biosynthesis via salvage pathway; AMP from ADP: step 1/1.</text>
</comment>
<dbReference type="Gene3D" id="3.40.50.300">
    <property type="entry name" value="P-loop containing nucleotide triphosphate hydrolases"/>
    <property type="match status" value="2"/>
</dbReference>
<evidence type="ECO:0000313" key="8">
    <source>
        <dbReference type="EMBL" id="OGK48249.1"/>
    </source>
</evidence>
<dbReference type="EMBL" id="MGAL01000018">
    <property type="protein sequence ID" value="OGK48249.1"/>
    <property type="molecule type" value="Genomic_DNA"/>
</dbReference>
<dbReference type="CDD" id="cd01428">
    <property type="entry name" value="ADK"/>
    <property type="match status" value="1"/>
</dbReference>
<dbReference type="InterPro" id="IPR000850">
    <property type="entry name" value="Adenylat/UMP-CMP_kin"/>
</dbReference>
<keyword evidence="4 5" id="KW-0418">Kinase</keyword>
<comment type="domain">
    <text evidence="5">Consists of three domains, a large central CORE domain and two small peripheral domains, NMPbind and LID, which undergo movements during catalysis. The LID domain closes over the site of phosphoryl transfer upon ATP binding. Assembling and dissambling the active center during each catalytic cycle provides an effective means to prevent ATP hydrolysis.</text>
</comment>
<evidence type="ECO:0000256" key="1">
    <source>
        <dbReference type="ARBA" id="ARBA00022679"/>
    </source>
</evidence>